<protein>
    <submittedName>
        <fullName evidence="7">Lipid A biosynthesis acyltransferase</fullName>
    </submittedName>
</protein>
<dbReference type="GO" id="GO:0009247">
    <property type="term" value="P:glycolipid biosynthetic process"/>
    <property type="evidence" value="ECO:0007669"/>
    <property type="project" value="UniProtKB-ARBA"/>
</dbReference>
<dbReference type="GO" id="GO:0016746">
    <property type="term" value="F:acyltransferase activity"/>
    <property type="evidence" value="ECO:0007669"/>
    <property type="project" value="UniProtKB-KW"/>
</dbReference>
<keyword evidence="5" id="KW-0472">Membrane</keyword>
<reference evidence="7 8" key="1">
    <citation type="submission" date="2019-06" db="EMBL/GenBank/DDBJ databases">
        <title>Sulfurimonas gotlandica sp. nov., a chemoautotrophic and psychrotolerant epsilonproteobacterium isolated from a pelagic redoxcline, and an emended description of the genus Sulfurimonas.</title>
        <authorList>
            <person name="Wang S."/>
            <person name="Jiang L."/>
            <person name="Shao Z."/>
        </authorList>
    </citation>
    <scope>NUCLEOTIDE SEQUENCE [LARGE SCALE GENOMIC DNA]</scope>
    <source>
        <strain evidence="7 8">B2</strain>
    </source>
</reference>
<dbReference type="PANTHER" id="PTHR30606:SF9">
    <property type="entry name" value="LIPID A BIOSYNTHESIS LAUROYLTRANSFERASE"/>
    <property type="match status" value="1"/>
</dbReference>
<proteinExistence type="predicted"/>
<evidence type="ECO:0000256" key="2">
    <source>
        <dbReference type="ARBA" id="ARBA00022475"/>
    </source>
</evidence>
<dbReference type="GO" id="GO:0005886">
    <property type="term" value="C:plasma membrane"/>
    <property type="evidence" value="ECO:0007669"/>
    <property type="project" value="UniProtKB-SubCell"/>
</dbReference>
<dbReference type="EMBL" id="CP041165">
    <property type="protein sequence ID" value="QOP41869.1"/>
    <property type="molecule type" value="Genomic_DNA"/>
</dbReference>
<evidence type="ECO:0000256" key="6">
    <source>
        <dbReference type="ARBA" id="ARBA00023315"/>
    </source>
</evidence>
<evidence type="ECO:0000313" key="8">
    <source>
        <dbReference type="Proteomes" id="UP000593910"/>
    </source>
</evidence>
<comment type="subcellular location">
    <subcellularLocation>
        <location evidence="1">Cell inner membrane</location>
    </subcellularLocation>
</comment>
<accession>A0A7M1AWN9</accession>
<keyword evidence="6 7" id="KW-0012">Acyltransferase</keyword>
<dbReference type="Proteomes" id="UP000593910">
    <property type="component" value="Chromosome"/>
</dbReference>
<keyword evidence="3" id="KW-0997">Cell inner membrane</keyword>
<dbReference type="CDD" id="cd07984">
    <property type="entry name" value="LPLAT_LABLAT-like"/>
    <property type="match status" value="1"/>
</dbReference>
<dbReference type="KEGG" id="smax:FJR03_09025"/>
<evidence type="ECO:0000256" key="5">
    <source>
        <dbReference type="ARBA" id="ARBA00023136"/>
    </source>
</evidence>
<keyword evidence="2" id="KW-1003">Cell membrane</keyword>
<dbReference type="Pfam" id="PF03279">
    <property type="entry name" value="Lip_A_acyltrans"/>
    <property type="match status" value="1"/>
</dbReference>
<dbReference type="PANTHER" id="PTHR30606">
    <property type="entry name" value="LIPID A BIOSYNTHESIS LAUROYL ACYLTRANSFERASE"/>
    <property type="match status" value="1"/>
</dbReference>
<dbReference type="AlphaFoldDB" id="A0A7M1AWN9"/>
<organism evidence="7 8">
    <name type="scientific">Sulfurimonas marina</name>
    <dbReference type="NCBI Taxonomy" id="2590551"/>
    <lineage>
        <taxon>Bacteria</taxon>
        <taxon>Pseudomonadati</taxon>
        <taxon>Campylobacterota</taxon>
        <taxon>Epsilonproteobacteria</taxon>
        <taxon>Campylobacterales</taxon>
        <taxon>Sulfurimonadaceae</taxon>
        <taxon>Sulfurimonas</taxon>
    </lineage>
</organism>
<sequence length="298" mass="35088">MQKLGYYMFLLFEKLLMLLPHFIRKKFFFSLAFLGYLFSKRYREVSFQNLDFIFGDKLSDEEKVSITKYAFKNLALNFLHVMEIRHMSLDELKKRVKIENLEVVEKAKKENRPIVYITPHYSSWELAGNSIGGLISPILPVYKKMKNQTYQEWLLESRDHFGNISLEKTNVVRPLVKYLKKGYAPALLIDTNINPKEGVMVKFFGKDIRQTSTPAFLARKFDAAVIPGVIHTDDEENFTLTLYDEIPVEKTDNEAADIQKATQLQADWLTSVITKEPKFWFWLHRRFKGDYPEIYEKN</sequence>
<evidence type="ECO:0000256" key="3">
    <source>
        <dbReference type="ARBA" id="ARBA00022519"/>
    </source>
</evidence>
<gene>
    <name evidence="7" type="ORF">FJR03_09025</name>
</gene>
<evidence type="ECO:0000256" key="4">
    <source>
        <dbReference type="ARBA" id="ARBA00022679"/>
    </source>
</evidence>
<name>A0A7M1AWN9_9BACT</name>
<evidence type="ECO:0000313" key="7">
    <source>
        <dbReference type="EMBL" id="QOP41869.1"/>
    </source>
</evidence>
<keyword evidence="8" id="KW-1185">Reference proteome</keyword>
<dbReference type="NCBIfam" id="NF006270">
    <property type="entry name" value="PRK08419.1"/>
    <property type="match status" value="1"/>
</dbReference>
<keyword evidence="4 7" id="KW-0808">Transferase</keyword>
<evidence type="ECO:0000256" key="1">
    <source>
        <dbReference type="ARBA" id="ARBA00004533"/>
    </source>
</evidence>
<dbReference type="RefSeq" id="WP_193113190.1">
    <property type="nucleotide sequence ID" value="NZ_CP041165.1"/>
</dbReference>
<dbReference type="InterPro" id="IPR004960">
    <property type="entry name" value="LipA_acyltrans"/>
</dbReference>